<gene>
    <name evidence="2" type="ORF">PGLA1383_LOCUS44397</name>
</gene>
<dbReference type="EMBL" id="CAJNNV010029234">
    <property type="protein sequence ID" value="CAE8627667.1"/>
    <property type="molecule type" value="Genomic_DNA"/>
</dbReference>
<protein>
    <submittedName>
        <fullName evidence="2">Uncharacterized protein</fullName>
    </submittedName>
</protein>
<feature type="region of interest" description="Disordered" evidence="1">
    <location>
        <begin position="1"/>
        <end position="81"/>
    </location>
</feature>
<feature type="compositionally biased region" description="Basic residues" evidence="1">
    <location>
        <begin position="18"/>
        <end position="27"/>
    </location>
</feature>
<feature type="compositionally biased region" description="Basic and acidic residues" evidence="1">
    <location>
        <begin position="98"/>
        <end position="113"/>
    </location>
</feature>
<reference evidence="2" key="1">
    <citation type="submission" date="2021-02" db="EMBL/GenBank/DDBJ databases">
        <authorList>
            <person name="Dougan E. K."/>
            <person name="Rhodes N."/>
            <person name="Thang M."/>
            <person name="Chan C."/>
        </authorList>
    </citation>
    <scope>NUCLEOTIDE SEQUENCE</scope>
</reference>
<keyword evidence="3" id="KW-1185">Reference proteome</keyword>
<proteinExistence type="predicted"/>
<feature type="region of interest" description="Disordered" evidence="1">
    <location>
        <begin position="98"/>
        <end position="175"/>
    </location>
</feature>
<sequence>MGKKRKKSSSSSSSSSDKKKKKTKKSSKKEDKKEDKKEEKKEEKKAPVVAPPRGGARFNALDSDDEDGGVSKAGLSSASAADLFNKKQWEMMARMKEAQIREKDEQRATNREMKRAKKMAEEEEAAAEAASLEKASKLHELSSEQKEKRKADAEAAAVARKFGPSGPMGGVSQRSVGDVMYSSDLHIGEGHGGFGGAGV</sequence>
<evidence type="ECO:0000313" key="3">
    <source>
        <dbReference type="Proteomes" id="UP000654075"/>
    </source>
</evidence>
<organism evidence="2 3">
    <name type="scientific">Polarella glacialis</name>
    <name type="common">Dinoflagellate</name>
    <dbReference type="NCBI Taxonomy" id="89957"/>
    <lineage>
        <taxon>Eukaryota</taxon>
        <taxon>Sar</taxon>
        <taxon>Alveolata</taxon>
        <taxon>Dinophyceae</taxon>
        <taxon>Suessiales</taxon>
        <taxon>Suessiaceae</taxon>
        <taxon>Polarella</taxon>
    </lineage>
</organism>
<dbReference type="Proteomes" id="UP000654075">
    <property type="component" value="Unassembled WGS sequence"/>
</dbReference>
<evidence type="ECO:0000256" key="1">
    <source>
        <dbReference type="SAM" id="MobiDB-lite"/>
    </source>
</evidence>
<name>A0A813GKT9_POLGL</name>
<feature type="compositionally biased region" description="Basic and acidic residues" evidence="1">
    <location>
        <begin position="134"/>
        <end position="153"/>
    </location>
</feature>
<comment type="caution">
    <text evidence="2">The sequence shown here is derived from an EMBL/GenBank/DDBJ whole genome shotgun (WGS) entry which is preliminary data.</text>
</comment>
<accession>A0A813GKT9</accession>
<feature type="compositionally biased region" description="Basic and acidic residues" evidence="1">
    <location>
        <begin position="28"/>
        <end position="46"/>
    </location>
</feature>
<dbReference type="AlphaFoldDB" id="A0A813GKT9"/>
<evidence type="ECO:0000313" key="2">
    <source>
        <dbReference type="EMBL" id="CAE8627667.1"/>
    </source>
</evidence>